<feature type="transmembrane region" description="Helical" evidence="1">
    <location>
        <begin position="20"/>
        <end position="38"/>
    </location>
</feature>
<evidence type="ECO:0008006" key="3">
    <source>
        <dbReference type="Google" id="ProtNLM"/>
    </source>
</evidence>
<evidence type="ECO:0000313" key="2">
    <source>
        <dbReference type="EMBL" id="MPM28795.1"/>
    </source>
</evidence>
<proteinExistence type="predicted"/>
<feature type="transmembrane region" description="Helical" evidence="1">
    <location>
        <begin position="89"/>
        <end position="111"/>
    </location>
</feature>
<reference evidence="2" key="1">
    <citation type="submission" date="2019-08" db="EMBL/GenBank/DDBJ databases">
        <authorList>
            <person name="Kucharzyk K."/>
            <person name="Murdoch R.W."/>
            <person name="Higgins S."/>
            <person name="Loffler F."/>
        </authorList>
    </citation>
    <scope>NUCLEOTIDE SEQUENCE</scope>
</reference>
<comment type="caution">
    <text evidence="2">The sequence shown here is derived from an EMBL/GenBank/DDBJ whole genome shotgun (WGS) entry which is preliminary data.</text>
</comment>
<feature type="transmembrane region" description="Helical" evidence="1">
    <location>
        <begin position="145"/>
        <end position="166"/>
    </location>
</feature>
<keyword evidence="1" id="KW-1133">Transmembrane helix</keyword>
<protein>
    <recommendedName>
        <fullName evidence="3">Fluoroquinolones export permease protein</fullName>
    </recommendedName>
</protein>
<feature type="transmembrane region" description="Helical" evidence="1">
    <location>
        <begin position="192"/>
        <end position="211"/>
    </location>
</feature>
<dbReference type="EMBL" id="VSSQ01005349">
    <property type="protein sequence ID" value="MPM28795.1"/>
    <property type="molecule type" value="Genomic_DNA"/>
</dbReference>
<name>A0A644YJP4_9ZZZZ</name>
<accession>A0A644YJP4</accession>
<sequence length="227" mass="24350">MRFLSLLKNELRFAAKYGILPLYILLSAFYVVLLSAIPEGARQTTGAILIFTDPAAMGLFFMGAVMLLAQSQRVNHALSVSPVTVSEYILSKVLPMLITGTAAGAAIGVAAGADLAGVLWAVMLSSFLFSLAAILVAVKTDSLNSFMLGVVPFELFLSIPALLYLFGVIKSDLWVIHPGVSAIIPLMGKRRLWLYCAISLGLWNMAAFFTCSKAVSRSMRQLGGGRL</sequence>
<organism evidence="2">
    <name type="scientific">bioreactor metagenome</name>
    <dbReference type="NCBI Taxonomy" id="1076179"/>
    <lineage>
        <taxon>unclassified sequences</taxon>
        <taxon>metagenomes</taxon>
        <taxon>ecological metagenomes</taxon>
    </lineage>
</organism>
<feature type="transmembrane region" description="Helical" evidence="1">
    <location>
        <begin position="117"/>
        <end position="138"/>
    </location>
</feature>
<dbReference type="AlphaFoldDB" id="A0A644YJP4"/>
<feature type="transmembrane region" description="Helical" evidence="1">
    <location>
        <begin position="44"/>
        <end position="68"/>
    </location>
</feature>
<keyword evidence="1" id="KW-0812">Transmembrane</keyword>
<evidence type="ECO:0000256" key="1">
    <source>
        <dbReference type="SAM" id="Phobius"/>
    </source>
</evidence>
<gene>
    <name evidence="2" type="ORF">SDC9_75325</name>
</gene>
<keyword evidence="1" id="KW-0472">Membrane</keyword>